<dbReference type="InterPro" id="IPR005094">
    <property type="entry name" value="Endonuclease_MobA/VirD2"/>
</dbReference>
<sequence length="613" mass="67936">MIARRVPRRRDGKSSYGDLVRYLVNDKGKADRVGDVTITNCESDSTEWAIHEVEATQALNKRAKSDKTYHLMFSFREGEDIPSETLKLIEKELCEGLGYAEHQRVSVVHRDTDNLHVHVAINKIHPQTLNIIEPYYDHKRLGELAARLEVKYDLERDNHTAKRSATSDKADDLAAKTGMETLAEWVRSEVLPGITEAKDWQSLREHLAEHGLDIKKKGAGLVFVDQEGVTVRASSVDRGCSLQALQSRLGDYEESPNRPKAPPKKSYQFKPKAGKVSSKELFARHTQERGLATVVKRQSLADLQAEKKRAIEAVLQTGRTKRAAVKMLKGAGQLNRRLLYSQIHSSQARALKKINEEFTFKRGQIHKKQPLLSFVDWLKESAAKGDQEALNYLRSKGSRMRSNTVYGQAQTQSGLVNGLAVDGVSKSGAVTYRTQGETFRDDGNRLQLSKEAGDAVIAKALAVAVSRHGSTLNIDGDSSFKTKVAQVAARLSLAVTFDDPKLEQLRRTLAAGDSSKKEAAGQYIRERNEKHAKGFDIMKHRHFASSDAGTLEFAGNRKVAGQSLALFKKGDEVVVLPVSEVAALQLKRQTIGRPLEVSVSGDIKVAGTTRSRL</sequence>
<feature type="domain" description="TraI-like middle" evidence="5">
    <location>
        <begin position="168"/>
        <end position="254"/>
    </location>
</feature>
<protein>
    <submittedName>
        <fullName evidence="6">Relaxase/mobilization nuclease domain-containing protein</fullName>
    </submittedName>
</protein>
<evidence type="ECO:0000313" key="7">
    <source>
        <dbReference type="Proteomes" id="UP000534677"/>
    </source>
</evidence>
<reference evidence="6 7" key="1">
    <citation type="submission" date="2020-04" db="EMBL/GenBank/DDBJ databases">
        <title>Pseudomonas crami sp. nov., a novel proteolytic bacterial species isolated from cream.</title>
        <authorList>
            <person name="Hofmann K."/>
            <person name="Woller A."/>
            <person name="Huptas C."/>
            <person name="Wenning M."/>
            <person name="Scherer S."/>
            <person name="Doll E.V."/>
        </authorList>
    </citation>
    <scope>NUCLEOTIDE SEQUENCE [LARGE SCALE GENOMIC DNA]</scope>
    <source>
        <strain evidence="6 7">WS 5096</strain>
    </source>
</reference>
<dbReference type="Pfam" id="PF03432">
    <property type="entry name" value="Relaxase"/>
    <property type="match status" value="1"/>
</dbReference>
<dbReference type="Proteomes" id="UP000534677">
    <property type="component" value="Unassembled WGS sequence"/>
</dbReference>
<evidence type="ECO:0000259" key="4">
    <source>
        <dbReference type="Pfam" id="PF22287"/>
    </source>
</evidence>
<evidence type="ECO:0000259" key="3">
    <source>
        <dbReference type="Pfam" id="PF18821"/>
    </source>
</evidence>
<feature type="domain" description="TraI-like C-terminal" evidence="4">
    <location>
        <begin position="519"/>
        <end position="604"/>
    </location>
</feature>
<accession>A0ABR6THN0</accession>
<dbReference type="NCBIfam" id="NF041893">
    <property type="entry name" value="TraI_MobP_relax"/>
    <property type="match status" value="1"/>
</dbReference>
<dbReference type="Pfam" id="PF22287">
    <property type="entry name" value="TraI-like_C"/>
    <property type="match status" value="1"/>
</dbReference>
<dbReference type="InterPro" id="IPR049751">
    <property type="entry name" value="TraI/MobA_relaxases"/>
</dbReference>
<keyword evidence="7" id="KW-1185">Reference proteome</keyword>
<gene>
    <name evidence="6" type="ORF">HF209_30720</name>
</gene>
<dbReference type="InterPro" id="IPR054462">
    <property type="entry name" value="TraI_M"/>
</dbReference>
<evidence type="ECO:0000259" key="5">
    <source>
        <dbReference type="Pfam" id="PF22863"/>
    </source>
</evidence>
<name>A0ABR6THN0_9PSED</name>
<organism evidence="6 7">
    <name type="scientific">Pseudomonas cremoris</name>
    <dbReference type="NCBI Taxonomy" id="2724178"/>
    <lineage>
        <taxon>Bacteria</taxon>
        <taxon>Pseudomonadati</taxon>
        <taxon>Pseudomonadota</taxon>
        <taxon>Gammaproteobacteria</taxon>
        <taxon>Pseudomonadales</taxon>
        <taxon>Pseudomonadaceae</taxon>
        <taxon>Pseudomonas</taxon>
    </lineage>
</organism>
<evidence type="ECO:0000259" key="2">
    <source>
        <dbReference type="Pfam" id="PF03432"/>
    </source>
</evidence>
<dbReference type="InterPro" id="IPR040677">
    <property type="entry name" value="LPD7"/>
</dbReference>
<evidence type="ECO:0000256" key="1">
    <source>
        <dbReference type="SAM" id="MobiDB-lite"/>
    </source>
</evidence>
<dbReference type="EMBL" id="JAAXCZ010000026">
    <property type="protein sequence ID" value="MBC2385332.1"/>
    <property type="molecule type" value="Genomic_DNA"/>
</dbReference>
<feature type="region of interest" description="Disordered" evidence="1">
    <location>
        <begin position="249"/>
        <end position="273"/>
    </location>
</feature>
<dbReference type="Pfam" id="PF18821">
    <property type="entry name" value="LPD7"/>
    <property type="match status" value="1"/>
</dbReference>
<evidence type="ECO:0000313" key="6">
    <source>
        <dbReference type="EMBL" id="MBC2385332.1"/>
    </source>
</evidence>
<dbReference type="InterPro" id="IPR054461">
    <property type="entry name" value="TraI-like_C"/>
</dbReference>
<dbReference type="RefSeq" id="WP_185710783.1">
    <property type="nucleotide sequence ID" value="NZ_JAAXCZ010000026.1"/>
</dbReference>
<dbReference type="Pfam" id="PF22863">
    <property type="entry name" value="TraI_middle"/>
    <property type="match status" value="1"/>
</dbReference>
<feature type="domain" description="MobA/VirD2-like nuclease" evidence="2">
    <location>
        <begin position="22"/>
        <end position="154"/>
    </location>
</feature>
<feature type="domain" description="Large polyvalent protein-associated" evidence="3">
    <location>
        <begin position="424"/>
        <end position="508"/>
    </location>
</feature>
<comment type="caution">
    <text evidence="6">The sequence shown here is derived from an EMBL/GenBank/DDBJ whole genome shotgun (WGS) entry which is preliminary data.</text>
</comment>
<proteinExistence type="predicted"/>